<feature type="chain" id="PRO_5041018566" description="RxLR effector protein" evidence="5">
    <location>
        <begin position="24"/>
        <end position="120"/>
    </location>
</feature>
<dbReference type="Pfam" id="PF16810">
    <property type="entry name" value="RXLR"/>
    <property type="match status" value="2"/>
</dbReference>
<keyword evidence="3 5" id="KW-0964">Secreted</keyword>
<evidence type="ECO:0000313" key="7">
    <source>
        <dbReference type="Proteomes" id="UP001165121"/>
    </source>
</evidence>
<dbReference type="Gene3D" id="1.10.10.2460">
    <property type="match status" value="1"/>
</dbReference>
<protein>
    <recommendedName>
        <fullName evidence="5">RxLR effector protein</fullName>
    </recommendedName>
</protein>
<dbReference type="GO" id="GO:0005576">
    <property type="term" value="C:extracellular region"/>
    <property type="evidence" value="ECO:0007669"/>
    <property type="project" value="UniProtKB-SubCell"/>
</dbReference>
<dbReference type="Proteomes" id="UP001165121">
    <property type="component" value="Unassembled WGS sequence"/>
</dbReference>
<evidence type="ECO:0000256" key="2">
    <source>
        <dbReference type="ARBA" id="ARBA00010400"/>
    </source>
</evidence>
<dbReference type="AlphaFoldDB" id="A0A9W6XTY4"/>
<evidence type="ECO:0000256" key="3">
    <source>
        <dbReference type="ARBA" id="ARBA00022525"/>
    </source>
</evidence>
<keyword evidence="4 5" id="KW-0732">Signal</keyword>
<evidence type="ECO:0000313" key="6">
    <source>
        <dbReference type="EMBL" id="GMF45221.1"/>
    </source>
</evidence>
<comment type="caution">
    <text evidence="6">The sequence shown here is derived from an EMBL/GenBank/DDBJ whole genome shotgun (WGS) entry which is preliminary data.</text>
</comment>
<comment type="function">
    <text evidence="5">Effector that suppresses plant defense responses during pathogen infection.</text>
</comment>
<keyword evidence="7" id="KW-1185">Reference proteome</keyword>
<organism evidence="6 7">
    <name type="scientific">Phytophthora fragariaefolia</name>
    <dbReference type="NCBI Taxonomy" id="1490495"/>
    <lineage>
        <taxon>Eukaryota</taxon>
        <taxon>Sar</taxon>
        <taxon>Stramenopiles</taxon>
        <taxon>Oomycota</taxon>
        <taxon>Peronosporomycetes</taxon>
        <taxon>Peronosporales</taxon>
        <taxon>Peronosporaceae</taxon>
        <taxon>Phytophthora</taxon>
    </lineage>
</organism>
<comment type="subcellular location">
    <subcellularLocation>
        <location evidence="1 5">Secreted</location>
    </subcellularLocation>
</comment>
<evidence type="ECO:0000256" key="1">
    <source>
        <dbReference type="ARBA" id="ARBA00004613"/>
    </source>
</evidence>
<evidence type="ECO:0000256" key="5">
    <source>
        <dbReference type="RuleBase" id="RU367124"/>
    </source>
</evidence>
<sequence>MRLSFFLLVAAATLLTGSDLASAISSSELASSTARQSHKAASVATAEERAAEEMILDAKILANILSDHNYAKQVFRRWLQNGQSKEDIEERLKTQGLFAKYGSVVTQYGQYLTVLEGKSV</sequence>
<dbReference type="InterPro" id="IPR031825">
    <property type="entry name" value="RXLR"/>
</dbReference>
<gene>
    <name evidence="6" type="ORF">Pfra01_001608800</name>
</gene>
<dbReference type="OrthoDB" id="128369at2759"/>
<proteinExistence type="inferred from homology"/>
<comment type="similarity">
    <text evidence="2 5">Belongs to the RxLR effector family.</text>
</comment>
<name>A0A9W6XTY4_9STRA</name>
<evidence type="ECO:0000256" key="4">
    <source>
        <dbReference type="ARBA" id="ARBA00022729"/>
    </source>
</evidence>
<dbReference type="EMBL" id="BSXT01001796">
    <property type="protein sequence ID" value="GMF45221.1"/>
    <property type="molecule type" value="Genomic_DNA"/>
</dbReference>
<feature type="signal peptide" evidence="5">
    <location>
        <begin position="1"/>
        <end position="23"/>
    </location>
</feature>
<accession>A0A9W6XTY4</accession>
<reference evidence="6" key="1">
    <citation type="submission" date="2023-04" db="EMBL/GenBank/DDBJ databases">
        <title>Phytophthora fragariaefolia NBRC 109709.</title>
        <authorList>
            <person name="Ichikawa N."/>
            <person name="Sato H."/>
            <person name="Tonouchi N."/>
        </authorList>
    </citation>
    <scope>NUCLEOTIDE SEQUENCE</scope>
    <source>
        <strain evidence="6">NBRC 109709</strain>
    </source>
</reference>